<dbReference type="RefSeq" id="WP_201246685.1">
    <property type="nucleotide sequence ID" value="NZ_NHSF01000070.1"/>
</dbReference>
<accession>A0AAJ0UI19</accession>
<gene>
    <name evidence="2" type="ORF">CCR82_15290</name>
</gene>
<sequence>MSSYALAIGYALFLWWFSTGVILYLNGLPARTYKTSLIAATGLMILLVAVIYLVRDRHDLWGAYLGFTAGVLVWGWLEMVYFMGLVTGPHKEPCPQGCTGWRRFLLALGTSLYHELLLLLIAMVLIALTWDAANQLGTWTFVILWLMRWSAKLNLFLGVPNLNEDWLPGHVRFITSYLRKRPMNLLFPVSVSVATVVMSLLVEAALELPTTDFVGVSLILSATLLALAILEHWFLVLPLADAALWRWVTTSGDRSNAASAQHSEYKQKVE</sequence>
<feature type="transmembrane region" description="Helical" evidence="1">
    <location>
        <begin position="104"/>
        <end position="130"/>
    </location>
</feature>
<name>A0AAJ0UI19_HALSE</name>
<protein>
    <submittedName>
        <fullName evidence="2">Photosynthetic complex assembly protein 2</fullName>
    </submittedName>
</protein>
<feature type="transmembrane region" description="Helical" evidence="1">
    <location>
        <begin position="61"/>
        <end position="83"/>
    </location>
</feature>
<dbReference type="AlphaFoldDB" id="A0AAJ0UI19"/>
<dbReference type="EMBL" id="NHSF01000070">
    <property type="protein sequence ID" value="MBK5931854.1"/>
    <property type="molecule type" value="Genomic_DNA"/>
</dbReference>
<evidence type="ECO:0000256" key="1">
    <source>
        <dbReference type="SAM" id="Phobius"/>
    </source>
</evidence>
<dbReference type="Pfam" id="PF12291">
    <property type="entry name" value="DUF3623"/>
    <property type="match status" value="1"/>
</dbReference>
<feature type="transmembrane region" description="Helical" evidence="1">
    <location>
        <begin position="183"/>
        <end position="202"/>
    </location>
</feature>
<organism evidence="2 3">
    <name type="scientific">Halochromatium salexigens</name>
    <name type="common">Chromatium salexigens</name>
    <dbReference type="NCBI Taxonomy" id="49447"/>
    <lineage>
        <taxon>Bacteria</taxon>
        <taxon>Pseudomonadati</taxon>
        <taxon>Pseudomonadota</taxon>
        <taxon>Gammaproteobacteria</taxon>
        <taxon>Chromatiales</taxon>
        <taxon>Chromatiaceae</taxon>
        <taxon>Halochromatium</taxon>
    </lineage>
</organism>
<evidence type="ECO:0000313" key="3">
    <source>
        <dbReference type="Proteomes" id="UP001296967"/>
    </source>
</evidence>
<feature type="transmembrane region" description="Helical" evidence="1">
    <location>
        <begin position="6"/>
        <end position="25"/>
    </location>
</feature>
<dbReference type="NCBIfam" id="TIGR03055">
    <property type="entry name" value="photo_alph_chp2"/>
    <property type="match status" value="1"/>
</dbReference>
<feature type="transmembrane region" description="Helical" evidence="1">
    <location>
        <begin position="37"/>
        <end position="55"/>
    </location>
</feature>
<proteinExistence type="predicted"/>
<keyword evidence="1" id="KW-0472">Membrane</keyword>
<feature type="transmembrane region" description="Helical" evidence="1">
    <location>
        <begin position="214"/>
        <end position="237"/>
    </location>
</feature>
<keyword evidence="1" id="KW-0812">Transmembrane</keyword>
<evidence type="ECO:0000313" key="2">
    <source>
        <dbReference type="EMBL" id="MBK5931854.1"/>
    </source>
</evidence>
<reference evidence="2" key="2">
    <citation type="journal article" date="2020" name="Microorganisms">
        <title>Osmotic Adaptation and Compatible Solute Biosynthesis of Phototrophic Bacteria as Revealed from Genome Analyses.</title>
        <authorList>
            <person name="Imhoff J.F."/>
            <person name="Rahn T."/>
            <person name="Kunzel S."/>
            <person name="Keller A."/>
            <person name="Neulinger S.C."/>
        </authorList>
    </citation>
    <scope>NUCLEOTIDE SEQUENCE</scope>
    <source>
        <strain evidence="2">DSM 4395</strain>
    </source>
</reference>
<keyword evidence="3" id="KW-1185">Reference proteome</keyword>
<keyword evidence="1" id="KW-1133">Transmembrane helix</keyword>
<reference evidence="2" key="1">
    <citation type="submission" date="2017-05" db="EMBL/GenBank/DDBJ databases">
        <authorList>
            <person name="Imhoff J.F."/>
            <person name="Rahn T."/>
            <person name="Kuenzel S."/>
            <person name="Neulinger S.C."/>
        </authorList>
    </citation>
    <scope>NUCLEOTIDE SEQUENCE</scope>
    <source>
        <strain evidence="2">DSM 4395</strain>
    </source>
</reference>
<comment type="caution">
    <text evidence="2">The sequence shown here is derived from an EMBL/GenBank/DDBJ whole genome shotgun (WGS) entry which is preliminary data.</text>
</comment>
<dbReference type="Proteomes" id="UP001296967">
    <property type="component" value="Unassembled WGS sequence"/>
</dbReference>
<dbReference type="InterPro" id="IPR017496">
    <property type="entry name" value="Photo_alph_chp2"/>
</dbReference>